<sequence>MKMSSPRGTIVVNEMDVADADSWVELSHDSECGSSITFLTDPSGAHGSPHKYTPPGGQTSPVLQFDGWEKRLAVRLEQSSRGGAAVAWKQATRASRGSVCVIRALFVTTALCARCFTNTKKRLNSSSAILALITNNKCDMLDECSYYLYIIEHKWSKQSSSAVAVVVVLIAIGFRSY</sequence>
<reference evidence="1 2" key="1">
    <citation type="submission" date="2024-07" db="EMBL/GenBank/DDBJ databases">
        <title>Enhanced genomic and transcriptomic resources for Trichinella pseudospiralis and T. spiralis underpin the discovery of pronounced molecular differences between stages and species.</title>
        <authorList>
            <person name="Pasi K.K."/>
            <person name="La Rosa G."/>
            <person name="Gomez-Morales M.A."/>
            <person name="Tosini F."/>
            <person name="Sumanam S."/>
            <person name="Young N.D."/>
            <person name="Chang B.C."/>
            <person name="Robin G.B."/>
        </authorList>
    </citation>
    <scope>NUCLEOTIDE SEQUENCE [LARGE SCALE GENOMIC DNA]</scope>
    <source>
        <strain evidence="1">ISS534</strain>
    </source>
</reference>
<accession>A0ABR3KZY3</accession>
<evidence type="ECO:0000313" key="2">
    <source>
        <dbReference type="Proteomes" id="UP001558632"/>
    </source>
</evidence>
<name>A0ABR3KZY3_TRISP</name>
<keyword evidence="1" id="KW-0648">Protein biosynthesis</keyword>
<dbReference type="EMBL" id="JBEUSY010000120">
    <property type="protein sequence ID" value="KAL1244994.1"/>
    <property type="molecule type" value="Genomic_DNA"/>
</dbReference>
<evidence type="ECO:0000313" key="1">
    <source>
        <dbReference type="EMBL" id="KAL1244994.1"/>
    </source>
</evidence>
<keyword evidence="1" id="KW-0251">Elongation factor</keyword>
<dbReference type="Proteomes" id="UP001558632">
    <property type="component" value="Unassembled WGS sequence"/>
</dbReference>
<comment type="caution">
    <text evidence="1">The sequence shown here is derived from an EMBL/GenBank/DDBJ whole genome shotgun (WGS) entry which is preliminary data.</text>
</comment>
<dbReference type="GO" id="GO:0003746">
    <property type="term" value="F:translation elongation factor activity"/>
    <property type="evidence" value="ECO:0007669"/>
    <property type="project" value="UniProtKB-KW"/>
</dbReference>
<keyword evidence="2" id="KW-1185">Reference proteome</keyword>
<protein>
    <submittedName>
        <fullName evidence="1">Elongation factor</fullName>
    </submittedName>
</protein>
<proteinExistence type="predicted"/>
<gene>
    <name evidence="1" type="ORF">TSPI_07969</name>
</gene>
<organism evidence="1 2">
    <name type="scientific">Trichinella spiralis</name>
    <name type="common">Trichina worm</name>
    <dbReference type="NCBI Taxonomy" id="6334"/>
    <lineage>
        <taxon>Eukaryota</taxon>
        <taxon>Metazoa</taxon>
        <taxon>Ecdysozoa</taxon>
        <taxon>Nematoda</taxon>
        <taxon>Enoplea</taxon>
        <taxon>Dorylaimia</taxon>
        <taxon>Trichinellida</taxon>
        <taxon>Trichinellidae</taxon>
        <taxon>Trichinella</taxon>
    </lineage>
</organism>